<dbReference type="Pfam" id="PF05198">
    <property type="entry name" value="IF3_N"/>
    <property type="match status" value="1"/>
</dbReference>
<evidence type="ECO:0000256" key="1">
    <source>
        <dbReference type="ARBA" id="ARBA00005439"/>
    </source>
</evidence>
<organism evidence="6 7">
    <name type="scientific">Holothuria leucospilota</name>
    <name type="common">Black long sea cucumber</name>
    <name type="synonym">Mertensiothuria leucospilota</name>
    <dbReference type="NCBI Taxonomy" id="206669"/>
    <lineage>
        <taxon>Eukaryota</taxon>
        <taxon>Metazoa</taxon>
        <taxon>Echinodermata</taxon>
        <taxon>Eleutherozoa</taxon>
        <taxon>Echinozoa</taxon>
        <taxon>Holothuroidea</taxon>
        <taxon>Aspidochirotacea</taxon>
        <taxon>Aspidochirotida</taxon>
        <taxon>Holothuriidae</taxon>
        <taxon>Holothuria</taxon>
    </lineage>
</organism>
<dbReference type="SUPFAM" id="SSF54364">
    <property type="entry name" value="Translation initiation factor IF3, N-terminal domain"/>
    <property type="match status" value="1"/>
</dbReference>
<dbReference type="AlphaFoldDB" id="A0A9Q1BLG2"/>
<sequence length="316" mass="35619">MAVSLSYRLLSSILRRSVSLPMLQEQFQGLTLLRNCIPVPQTKPCTRNTLYSNEEKIFSADFLHVGKHSFQSLGCLRLFSVTAILSAQETEDLMKELEAETITNRRRKLSPNDVMINVGKLVPHKVLNLTDEAGVVHKAISAAKAVSLSQERDLKLVLVNQFTKPLPTYKLMTGSELHEEQKKFNEQKKAKAGPTVVKDVKLSASIGSNDLNVKRKHISEWLSKEKNIQIRVSVIQKRGVQLSKEDLVAIVHRLIDQLETPLVFNNEPKLSGKNSQNLSVVLRPMSVKEKARVNKEHNLMEKMKSSDHLIKENSGE</sequence>
<name>A0A9Q1BLG2_HOLLE</name>
<evidence type="ECO:0000259" key="4">
    <source>
        <dbReference type="Pfam" id="PF00707"/>
    </source>
</evidence>
<dbReference type="Gene3D" id="3.10.20.80">
    <property type="entry name" value="Translation initiation factor 3 (IF-3), N-terminal domain"/>
    <property type="match status" value="1"/>
</dbReference>
<evidence type="ECO:0000256" key="3">
    <source>
        <dbReference type="ARBA" id="ARBA00022917"/>
    </source>
</evidence>
<dbReference type="InterPro" id="IPR019814">
    <property type="entry name" value="Translation_initiation_fac_3_N"/>
</dbReference>
<dbReference type="OrthoDB" id="21573at2759"/>
<reference evidence="6" key="1">
    <citation type="submission" date="2021-10" db="EMBL/GenBank/DDBJ databases">
        <title>Tropical sea cucumber genome reveals ecological adaptation and Cuvierian tubules defense mechanism.</title>
        <authorList>
            <person name="Chen T."/>
        </authorList>
    </citation>
    <scope>NUCLEOTIDE SEQUENCE</scope>
    <source>
        <strain evidence="6">Nanhai2018</strain>
        <tissue evidence="6">Muscle</tissue>
    </source>
</reference>
<gene>
    <name evidence="6" type="ORF">HOLleu_31095</name>
</gene>
<dbReference type="GO" id="GO:0003743">
    <property type="term" value="F:translation initiation factor activity"/>
    <property type="evidence" value="ECO:0007669"/>
    <property type="project" value="UniProtKB-KW"/>
</dbReference>
<evidence type="ECO:0000313" key="7">
    <source>
        <dbReference type="Proteomes" id="UP001152320"/>
    </source>
</evidence>
<dbReference type="Gene3D" id="3.30.110.10">
    <property type="entry name" value="Translation initiation factor 3 (IF-3), C-terminal domain"/>
    <property type="match status" value="1"/>
</dbReference>
<dbReference type="GO" id="GO:0043022">
    <property type="term" value="F:ribosome binding"/>
    <property type="evidence" value="ECO:0007669"/>
    <property type="project" value="TreeGrafter"/>
</dbReference>
<evidence type="ECO:0000313" key="6">
    <source>
        <dbReference type="EMBL" id="KAJ8028763.1"/>
    </source>
</evidence>
<dbReference type="SUPFAM" id="SSF55200">
    <property type="entry name" value="Translation initiation factor IF3, C-terminal domain"/>
    <property type="match status" value="1"/>
</dbReference>
<dbReference type="GO" id="GO:0005739">
    <property type="term" value="C:mitochondrion"/>
    <property type="evidence" value="ECO:0007669"/>
    <property type="project" value="TreeGrafter"/>
</dbReference>
<dbReference type="EMBL" id="JAIZAY010000015">
    <property type="protein sequence ID" value="KAJ8028763.1"/>
    <property type="molecule type" value="Genomic_DNA"/>
</dbReference>
<evidence type="ECO:0000256" key="2">
    <source>
        <dbReference type="ARBA" id="ARBA00022540"/>
    </source>
</evidence>
<dbReference type="Proteomes" id="UP001152320">
    <property type="component" value="Chromosome 15"/>
</dbReference>
<keyword evidence="2 6" id="KW-0396">Initiation factor</keyword>
<keyword evidence="7" id="KW-1185">Reference proteome</keyword>
<proteinExistence type="inferred from homology"/>
<dbReference type="InterPro" id="IPR001288">
    <property type="entry name" value="Translation_initiation_fac_3"/>
</dbReference>
<feature type="domain" description="Translation initiation factor 3 C-terminal" evidence="4">
    <location>
        <begin position="196"/>
        <end position="275"/>
    </location>
</feature>
<dbReference type="InterPro" id="IPR019815">
    <property type="entry name" value="Translation_initiation_fac_3_C"/>
</dbReference>
<dbReference type="GO" id="GO:0032790">
    <property type="term" value="P:ribosome disassembly"/>
    <property type="evidence" value="ECO:0007669"/>
    <property type="project" value="TreeGrafter"/>
</dbReference>
<dbReference type="Pfam" id="PF00707">
    <property type="entry name" value="IF3_C"/>
    <property type="match status" value="1"/>
</dbReference>
<keyword evidence="3" id="KW-0648">Protein biosynthesis</keyword>
<dbReference type="PANTHER" id="PTHR10938:SF0">
    <property type="entry name" value="TRANSLATION INITIATION FACTOR IF-3, MITOCHONDRIAL"/>
    <property type="match status" value="1"/>
</dbReference>
<dbReference type="PANTHER" id="PTHR10938">
    <property type="entry name" value="TRANSLATION INITIATION FACTOR IF-3"/>
    <property type="match status" value="1"/>
</dbReference>
<dbReference type="InterPro" id="IPR036787">
    <property type="entry name" value="T_IF-3_N_sf"/>
</dbReference>
<feature type="domain" description="Translation initiation factor 3 N-terminal" evidence="5">
    <location>
        <begin position="123"/>
        <end position="186"/>
    </location>
</feature>
<comment type="similarity">
    <text evidence="1">Belongs to the IF-3 family.</text>
</comment>
<comment type="caution">
    <text evidence="6">The sequence shown here is derived from an EMBL/GenBank/DDBJ whole genome shotgun (WGS) entry which is preliminary data.</text>
</comment>
<dbReference type="InterPro" id="IPR036788">
    <property type="entry name" value="T_IF-3_C_sf"/>
</dbReference>
<dbReference type="GO" id="GO:0070124">
    <property type="term" value="P:mitochondrial translational initiation"/>
    <property type="evidence" value="ECO:0007669"/>
    <property type="project" value="TreeGrafter"/>
</dbReference>
<evidence type="ECO:0000259" key="5">
    <source>
        <dbReference type="Pfam" id="PF05198"/>
    </source>
</evidence>
<accession>A0A9Q1BLG2</accession>
<protein>
    <submittedName>
        <fullName evidence="6">Translation initiation factor IF-3, mitochondrial</fullName>
    </submittedName>
</protein>